<name>A0A7Z0A9A9_9MICO</name>
<dbReference type="GO" id="GO:0046872">
    <property type="term" value="F:metal ion binding"/>
    <property type="evidence" value="ECO:0007669"/>
    <property type="project" value="UniProtKB-KW"/>
</dbReference>
<gene>
    <name evidence="9" type="ORF">BJY26_000041</name>
</gene>
<dbReference type="SUPFAM" id="SSF55811">
    <property type="entry name" value="Nudix"/>
    <property type="match status" value="1"/>
</dbReference>
<comment type="cofactor">
    <cofactor evidence="1">
        <name>Mn(2+)</name>
        <dbReference type="ChEBI" id="CHEBI:29035"/>
    </cofactor>
</comment>
<dbReference type="InterPro" id="IPR045121">
    <property type="entry name" value="CoAse"/>
</dbReference>
<evidence type="ECO:0000256" key="3">
    <source>
        <dbReference type="ARBA" id="ARBA00022723"/>
    </source>
</evidence>
<evidence type="ECO:0000313" key="9">
    <source>
        <dbReference type="EMBL" id="NYI65735.1"/>
    </source>
</evidence>
<dbReference type="CDD" id="cd03426">
    <property type="entry name" value="NUDIX_CoAse_Nudt7"/>
    <property type="match status" value="1"/>
</dbReference>
<organism evidence="9 10">
    <name type="scientific">Spelaeicoccus albus</name>
    <dbReference type="NCBI Taxonomy" id="1280376"/>
    <lineage>
        <taxon>Bacteria</taxon>
        <taxon>Bacillati</taxon>
        <taxon>Actinomycetota</taxon>
        <taxon>Actinomycetes</taxon>
        <taxon>Micrococcales</taxon>
        <taxon>Brevibacteriaceae</taxon>
        <taxon>Spelaeicoccus</taxon>
    </lineage>
</organism>
<evidence type="ECO:0000256" key="6">
    <source>
        <dbReference type="ARBA" id="ARBA00023211"/>
    </source>
</evidence>
<dbReference type="AlphaFoldDB" id="A0A7Z0A9A9"/>
<evidence type="ECO:0000256" key="1">
    <source>
        <dbReference type="ARBA" id="ARBA00001936"/>
    </source>
</evidence>
<keyword evidence="5" id="KW-0460">Magnesium</keyword>
<dbReference type="Pfam" id="PF00293">
    <property type="entry name" value="NUDIX"/>
    <property type="match status" value="1"/>
</dbReference>
<dbReference type="InterPro" id="IPR015797">
    <property type="entry name" value="NUDIX_hydrolase-like_dom_sf"/>
</dbReference>
<dbReference type="GO" id="GO:0010945">
    <property type="term" value="F:coenzyme A diphosphatase activity"/>
    <property type="evidence" value="ECO:0007669"/>
    <property type="project" value="InterPro"/>
</dbReference>
<accession>A0A7Z0A9A9</accession>
<dbReference type="Gene3D" id="3.90.79.10">
    <property type="entry name" value="Nucleoside Triphosphate Pyrophosphohydrolase"/>
    <property type="match status" value="1"/>
</dbReference>
<feature type="region of interest" description="Disordered" evidence="7">
    <location>
        <begin position="1"/>
        <end position="26"/>
    </location>
</feature>
<dbReference type="PANTHER" id="PTHR12992:SF11">
    <property type="entry name" value="MITOCHONDRIAL COENZYME A DIPHOSPHATASE NUDT8"/>
    <property type="match status" value="1"/>
</dbReference>
<dbReference type="EMBL" id="JACBZP010000001">
    <property type="protein sequence ID" value="NYI65735.1"/>
    <property type="molecule type" value="Genomic_DNA"/>
</dbReference>
<evidence type="ECO:0000256" key="4">
    <source>
        <dbReference type="ARBA" id="ARBA00022801"/>
    </source>
</evidence>
<sequence length="231" mass="24584">MTACRPDPIADAVAGLPEAPPDPRWETMRRVPVGTRARDAAVLMLFGRGTAPVTDGGRRAVRTMARQWADADVLLLQRAGGLRHHAGQVAFPGGGVDAADGGPVDAALREAEEETGVEPAGVDVLGTLTPLYIPPSRFLVTPVLAWWREPGAVHVMDAGESESVHRVAIPDLIAAENRGVFTGRTGFTSPAFTVGTLAIWGFTATLLDFAFDRLGWAAEWDSNRTIDIDVP</sequence>
<dbReference type="PROSITE" id="PS51462">
    <property type="entry name" value="NUDIX"/>
    <property type="match status" value="1"/>
</dbReference>
<dbReference type="PANTHER" id="PTHR12992">
    <property type="entry name" value="NUDIX HYDROLASE"/>
    <property type="match status" value="1"/>
</dbReference>
<reference evidence="9 10" key="1">
    <citation type="submission" date="2020-07" db="EMBL/GenBank/DDBJ databases">
        <title>Sequencing the genomes of 1000 actinobacteria strains.</title>
        <authorList>
            <person name="Klenk H.-P."/>
        </authorList>
    </citation>
    <scope>NUCLEOTIDE SEQUENCE [LARGE SCALE GENOMIC DNA]</scope>
    <source>
        <strain evidence="9 10">DSM 26341</strain>
    </source>
</reference>
<evidence type="ECO:0000259" key="8">
    <source>
        <dbReference type="PROSITE" id="PS51462"/>
    </source>
</evidence>
<comment type="cofactor">
    <cofactor evidence="2">
        <name>Mg(2+)</name>
        <dbReference type="ChEBI" id="CHEBI:18420"/>
    </cofactor>
</comment>
<comment type="caution">
    <text evidence="9">The sequence shown here is derived from an EMBL/GenBank/DDBJ whole genome shotgun (WGS) entry which is preliminary data.</text>
</comment>
<evidence type="ECO:0000256" key="5">
    <source>
        <dbReference type="ARBA" id="ARBA00022842"/>
    </source>
</evidence>
<keyword evidence="10" id="KW-1185">Reference proteome</keyword>
<dbReference type="InterPro" id="IPR000086">
    <property type="entry name" value="NUDIX_hydrolase_dom"/>
</dbReference>
<keyword evidence="3" id="KW-0479">Metal-binding</keyword>
<feature type="domain" description="Nudix hydrolase" evidence="8">
    <location>
        <begin position="56"/>
        <end position="193"/>
    </location>
</feature>
<dbReference type="Proteomes" id="UP000539111">
    <property type="component" value="Unassembled WGS sequence"/>
</dbReference>
<proteinExistence type="predicted"/>
<keyword evidence="6" id="KW-0464">Manganese</keyword>
<evidence type="ECO:0000256" key="7">
    <source>
        <dbReference type="SAM" id="MobiDB-lite"/>
    </source>
</evidence>
<evidence type="ECO:0000313" key="10">
    <source>
        <dbReference type="Proteomes" id="UP000539111"/>
    </source>
</evidence>
<evidence type="ECO:0000256" key="2">
    <source>
        <dbReference type="ARBA" id="ARBA00001946"/>
    </source>
</evidence>
<protein>
    <submittedName>
        <fullName evidence="9">8-oxo-dGTP pyrophosphatase MutT (NUDIX family)</fullName>
    </submittedName>
</protein>
<keyword evidence="4" id="KW-0378">Hydrolase</keyword>
<dbReference type="RefSeq" id="WP_179424654.1">
    <property type="nucleotide sequence ID" value="NZ_JACBZP010000001.1"/>
</dbReference>